<evidence type="ECO:0000313" key="4">
    <source>
        <dbReference type="EMBL" id="GES02173.1"/>
    </source>
</evidence>
<dbReference type="Gene3D" id="3.30.70.100">
    <property type="match status" value="1"/>
</dbReference>
<dbReference type="Proteomes" id="UP000334990">
    <property type="component" value="Unassembled WGS sequence"/>
</dbReference>
<dbReference type="RefSeq" id="WP_155338421.1">
    <property type="nucleotide sequence ID" value="NZ_BAAABN010000001.1"/>
</dbReference>
<dbReference type="Pfam" id="PF03992">
    <property type="entry name" value="ABM"/>
    <property type="match status" value="1"/>
</dbReference>
<keyword evidence="2" id="KW-0472">Membrane</keyword>
<evidence type="ECO:0000313" key="5">
    <source>
        <dbReference type="Proteomes" id="UP000334990"/>
    </source>
</evidence>
<dbReference type="InterPro" id="IPR011008">
    <property type="entry name" value="Dimeric_a/b-barrel"/>
</dbReference>
<feature type="transmembrane region" description="Helical" evidence="2">
    <location>
        <begin position="67"/>
        <end position="89"/>
    </location>
</feature>
<keyword evidence="5" id="KW-1185">Reference proteome</keyword>
<keyword evidence="2" id="KW-1133">Transmembrane helix</keyword>
<dbReference type="OrthoDB" id="3695636at2"/>
<dbReference type="AlphaFoldDB" id="A0A5M3W4K1"/>
<dbReference type="SUPFAM" id="SSF54909">
    <property type="entry name" value="Dimeric alpha+beta barrel"/>
    <property type="match status" value="1"/>
</dbReference>
<feature type="region of interest" description="Disordered" evidence="1">
    <location>
        <begin position="223"/>
        <end position="261"/>
    </location>
</feature>
<feature type="transmembrane region" description="Helical" evidence="2">
    <location>
        <begin position="6"/>
        <end position="25"/>
    </location>
</feature>
<organism evidence="4 5">
    <name type="scientific">Acrocarpospora corrugata</name>
    <dbReference type="NCBI Taxonomy" id="35763"/>
    <lineage>
        <taxon>Bacteria</taxon>
        <taxon>Bacillati</taxon>
        <taxon>Actinomycetota</taxon>
        <taxon>Actinomycetes</taxon>
        <taxon>Streptosporangiales</taxon>
        <taxon>Streptosporangiaceae</taxon>
        <taxon>Acrocarpospora</taxon>
    </lineage>
</organism>
<feature type="domain" description="ABM" evidence="3">
    <location>
        <begin position="369"/>
        <end position="440"/>
    </location>
</feature>
<comment type="caution">
    <text evidence="4">The sequence shown here is derived from an EMBL/GenBank/DDBJ whole genome shotgun (WGS) entry which is preliminary data.</text>
</comment>
<protein>
    <recommendedName>
        <fullName evidence="3">ABM domain-containing protein</fullName>
    </recommendedName>
</protein>
<name>A0A5M3W4K1_9ACTN</name>
<evidence type="ECO:0000259" key="3">
    <source>
        <dbReference type="Pfam" id="PF03992"/>
    </source>
</evidence>
<proteinExistence type="predicted"/>
<evidence type="ECO:0000256" key="2">
    <source>
        <dbReference type="SAM" id="Phobius"/>
    </source>
</evidence>
<sequence length="471" mass="49638">MEVLVAVIAFAGAVLAAITTGALIGRLREERSGWLTAWIITTAALCLGLGAIAVGHVLGFGPLTFRIYQVAGVLLAPLWLAVGLIQLLAEKRSAQVSGWLLGGGLTLVGGVILLIDPVSGTFGKTLPDASAIWDLWPEWLLRGVHGIVVLTLLIALMVAVVRWRGGDDYDADNMNATVVLAPTGMATVGSFLLAVPGPFVAALLGGLSGAIWYAVARPLAPYEDEEDDPAPAPGPPPQQDWQGYGRRHAPEPEPELPPLRSGLGDLVAEYRAGETGEVDYGARMQTGAFGAPPGPVPPHVPLGPEPFGGPMTGTMMPPDRYGAGTPEYGMPAPQPAVPEYNMPATGVLYPGAASVGATAKPSPNIYGLLTVFTLMDGSGEAFDKLAEETVEAVQSTEPDTLVFVCHGVKSAPLQRIVYELYRDEVAFSEHQRQPHMERFATERQALVLATNVIELSVNAAKVVPLPSAFRI</sequence>
<feature type="transmembrane region" description="Helical" evidence="2">
    <location>
        <begin position="139"/>
        <end position="161"/>
    </location>
</feature>
<dbReference type="EMBL" id="BLAD01000056">
    <property type="protein sequence ID" value="GES02173.1"/>
    <property type="molecule type" value="Genomic_DNA"/>
</dbReference>
<reference evidence="4 5" key="1">
    <citation type="submission" date="2019-10" db="EMBL/GenBank/DDBJ databases">
        <title>Whole genome shotgun sequence of Acrocarpospora corrugata NBRC 13972.</title>
        <authorList>
            <person name="Ichikawa N."/>
            <person name="Kimura A."/>
            <person name="Kitahashi Y."/>
            <person name="Komaki H."/>
            <person name="Oguchi A."/>
        </authorList>
    </citation>
    <scope>NUCLEOTIDE SEQUENCE [LARGE SCALE GENOMIC DNA]</scope>
    <source>
        <strain evidence="4 5">NBRC 13972</strain>
    </source>
</reference>
<keyword evidence="2" id="KW-0812">Transmembrane</keyword>
<feature type="transmembrane region" description="Helical" evidence="2">
    <location>
        <begin position="96"/>
        <end position="119"/>
    </location>
</feature>
<feature type="transmembrane region" description="Helical" evidence="2">
    <location>
        <begin position="173"/>
        <end position="193"/>
    </location>
</feature>
<gene>
    <name evidence="4" type="ORF">Acor_42380</name>
</gene>
<feature type="transmembrane region" description="Helical" evidence="2">
    <location>
        <begin position="37"/>
        <end position="61"/>
    </location>
</feature>
<dbReference type="InterPro" id="IPR007138">
    <property type="entry name" value="ABM_dom"/>
</dbReference>
<accession>A0A5M3W4K1</accession>
<evidence type="ECO:0000256" key="1">
    <source>
        <dbReference type="SAM" id="MobiDB-lite"/>
    </source>
</evidence>